<evidence type="ECO:0000313" key="4">
    <source>
        <dbReference type="Proteomes" id="UP000242763"/>
    </source>
</evidence>
<gene>
    <name evidence="3" type="ORF">SAMN03080618_02333</name>
</gene>
<evidence type="ECO:0000256" key="1">
    <source>
        <dbReference type="SAM" id="SignalP"/>
    </source>
</evidence>
<keyword evidence="4" id="KW-1185">Reference proteome</keyword>
<dbReference type="RefSeq" id="WP_091522432.1">
    <property type="nucleotide sequence ID" value="NZ_FORF01000012.1"/>
</dbReference>
<evidence type="ECO:0000259" key="2">
    <source>
        <dbReference type="Pfam" id="PF13767"/>
    </source>
</evidence>
<evidence type="ECO:0000313" key="3">
    <source>
        <dbReference type="EMBL" id="SFJ20378.1"/>
    </source>
</evidence>
<organism evidence="3 4">
    <name type="scientific">Aquamicrobium aerolatum DSM 21857</name>
    <dbReference type="NCBI Taxonomy" id="1121003"/>
    <lineage>
        <taxon>Bacteria</taxon>
        <taxon>Pseudomonadati</taxon>
        <taxon>Pseudomonadota</taxon>
        <taxon>Alphaproteobacteria</taxon>
        <taxon>Hyphomicrobiales</taxon>
        <taxon>Phyllobacteriaceae</taxon>
        <taxon>Aerobium</taxon>
    </lineage>
</organism>
<feature type="domain" description="DUF4168" evidence="2">
    <location>
        <begin position="48"/>
        <end position="124"/>
    </location>
</feature>
<dbReference type="Pfam" id="PF13767">
    <property type="entry name" value="DUF4168"/>
    <property type="match status" value="1"/>
</dbReference>
<reference evidence="4" key="1">
    <citation type="submission" date="2016-10" db="EMBL/GenBank/DDBJ databases">
        <authorList>
            <person name="Varghese N."/>
            <person name="Submissions S."/>
        </authorList>
    </citation>
    <scope>NUCLEOTIDE SEQUENCE [LARGE SCALE GENOMIC DNA]</scope>
    <source>
        <strain evidence="4">DSM 21857</strain>
    </source>
</reference>
<accession>A0A1I3PFS0</accession>
<sequence>MKFRNKLIAGLATATLGLGTMASISAAQEAASPVPQAESAAPAAAVDDGKLKSFAVAFLGVTKVSQTYKPKIEAAKSDSDRQTLQKEAGQEMVEAVNGAGGINIEEYNQIIEAAQTDPDLAQKINTHITEAAGQQPAPAQE</sequence>
<dbReference type="AlphaFoldDB" id="A0A1I3PFS0"/>
<dbReference type="Proteomes" id="UP000242763">
    <property type="component" value="Unassembled WGS sequence"/>
</dbReference>
<dbReference type="STRING" id="1121003.SAMN03080618_02333"/>
<feature type="chain" id="PRO_5017247366" description="DUF4168 domain-containing protein" evidence="1">
    <location>
        <begin position="27"/>
        <end position="141"/>
    </location>
</feature>
<dbReference type="InterPro" id="IPR025433">
    <property type="entry name" value="DUF4168"/>
</dbReference>
<protein>
    <recommendedName>
        <fullName evidence="2">DUF4168 domain-containing protein</fullName>
    </recommendedName>
</protein>
<feature type="signal peptide" evidence="1">
    <location>
        <begin position="1"/>
        <end position="26"/>
    </location>
</feature>
<proteinExistence type="predicted"/>
<keyword evidence="1" id="KW-0732">Signal</keyword>
<dbReference type="OrthoDB" id="8030799at2"/>
<dbReference type="EMBL" id="FORF01000012">
    <property type="protein sequence ID" value="SFJ20378.1"/>
    <property type="molecule type" value="Genomic_DNA"/>
</dbReference>
<name>A0A1I3PFS0_9HYPH</name>